<proteinExistence type="predicted"/>
<dbReference type="SUPFAM" id="SSF48452">
    <property type="entry name" value="TPR-like"/>
    <property type="match status" value="1"/>
</dbReference>
<evidence type="ECO:0000313" key="3">
    <source>
        <dbReference type="Proteomes" id="UP000031552"/>
    </source>
</evidence>
<keyword evidence="1" id="KW-0472">Membrane</keyword>
<dbReference type="Gene3D" id="1.25.40.10">
    <property type="entry name" value="Tetratricopeptide repeat domain"/>
    <property type="match status" value="1"/>
</dbReference>
<sequence>MVYKSNYIRKKEHRFTIFLLSLIIFFTESYALFLLYGNKLSAHNFFFFHIFLSLICLSVYFIYEKLDFDLRYPIMNLAFVFFLGPFGAFLFMATSLLSSFYLRRVEPLEKTIEEFFPEDPEDENAFRVYERIRFGLDVYDPDKIPYSYEEVMRYGTESQKKIAIERVLKYFRKEFTKPLLQALSDKASSVRILAATAVARIDNQYSEHLKKLEDEVLQNPNDVDLQFKYANLLESLSELDLIDRDRREKLRAKAIAIFEKLEKEYPDDKEISFSLGRLYLSGNQLPKAIFYLYNLKDKHGFVDDEALKGLFRALFQNKQYQEIRRIIKENNIKIKGDGATHDILVDEIMLWKNGIPKEKLYLRGS</sequence>
<dbReference type="RefSeq" id="WP_041017856.1">
    <property type="nucleotide sequence ID" value="NZ_CCEJ010000007.1"/>
</dbReference>
<dbReference type="STRING" id="1437425.CSEC_1497"/>
<gene>
    <name evidence="2" type="ORF">CSEC_1497</name>
</gene>
<keyword evidence="1" id="KW-0812">Transmembrane</keyword>
<organism evidence="2 3">
    <name type="scientific">Candidatus Criblamydia sequanensis CRIB-18</name>
    <dbReference type="NCBI Taxonomy" id="1437425"/>
    <lineage>
        <taxon>Bacteria</taxon>
        <taxon>Pseudomonadati</taxon>
        <taxon>Chlamydiota</taxon>
        <taxon>Chlamydiia</taxon>
        <taxon>Parachlamydiales</taxon>
        <taxon>Candidatus Criblamydiaceae</taxon>
        <taxon>Candidatus Criblamydia</taxon>
    </lineage>
</organism>
<dbReference type="Proteomes" id="UP000031552">
    <property type="component" value="Unassembled WGS sequence"/>
</dbReference>
<protein>
    <submittedName>
        <fullName evidence="2">Membrane protein</fullName>
    </submittedName>
</protein>
<reference evidence="2" key="2">
    <citation type="submission" date="2014-09" db="EMBL/GenBank/DDBJ databases">
        <title>Criblamydia sequanensis harbors a mega-plasmid encoding arsenite resistance.</title>
        <authorList>
            <person name="Bertelli C."/>
            <person name="Goesmann A."/>
            <person name="Greub G."/>
        </authorList>
    </citation>
    <scope>NUCLEOTIDE SEQUENCE [LARGE SCALE GENOMIC DNA]</scope>
    <source>
        <strain evidence="2">CRIB-18</strain>
    </source>
</reference>
<reference evidence="2" key="1">
    <citation type="submission" date="2013-12" db="EMBL/GenBank/DDBJ databases">
        <authorList>
            <person name="Linke B."/>
        </authorList>
    </citation>
    <scope>NUCLEOTIDE SEQUENCE [LARGE SCALE GENOMIC DNA]</scope>
    <source>
        <strain evidence="2">CRIB-18</strain>
    </source>
</reference>
<dbReference type="eggNOG" id="COG0457">
    <property type="taxonomic scope" value="Bacteria"/>
</dbReference>
<feature type="transmembrane region" description="Helical" evidence="1">
    <location>
        <begin position="75"/>
        <end position="102"/>
    </location>
</feature>
<evidence type="ECO:0000256" key="1">
    <source>
        <dbReference type="SAM" id="Phobius"/>
    </source>
</evidence>
<feature type="transmembrane region" description="Helical" evidence="1">
    <location>
        <begin position="15"/>
        <end position="36"/>
    </location>
</feature>
<comment type="caution">
    <text evidence="2">The sequence shown here is derived from an EMBL/GenBank/DDBJ whole genome shotgun (WGS) entry which is preliminary data.</text>
</comment>
<keyword evidence="3" id="KW-1185">Reference proteome</keyword>
<evidence type="ECO:0000313" key="2">
    <source>
        <dbReference type="EMBL" id="CDR34311.1"/>
    </source>
</evidence>
<name>A0A090CZI0_9BACT</name>
<accession>A0A090CZI0</accession>
<dbReference type="EMBL" id="CCEJ010000007">
    <property type="protein sequence ID" value="CDR34311.1"/>
    <property type="molecule type" value="Genomic_DNA"/>
</dbReference>
<keyword evidence="1" id="KW-1133">Transmembrane helix</keyword>
<dbReference type="InterPro" id="IPR011990">
    <property type="entry name" value="TPR-like_helical_dom_sf"/>
</dbReference>
<feature type="transmembrane region" description="Helical" evidence="1">
    <location>
        <begin position="42"/>
        <end position="63"/>
    </location>
</feature>
<dbReference type="AlphaFoldDB" id="A0A090CZI0"/>